<keyword evidence="6" id="KW-0949">S-adenosyl-L-methionine</keyword>
<feature type="compositionally biased region" description="Low complexity" evidence="8">
    <location>
        <begin position="23"/>
        <end position="34"/>
    </location>
</feature>
<feature type="compositionally biased region" description="Basic and acidic residues" evidence="8">
    <location>
        <begin position="705"/>
        <end position="719"/>
    </location>
</feature>
<dbReference type="InterPro" id="IPR006560">
    <property type="entry name" value="AWS_dom"/>
</dbReference>
<keyword evidence="7" id="KW-0539">Nucleus</keyword>
<dbReference type="InterPro" id="IPR046341">
    <property type="entry name" value="SET_dom_sf"/>
</dbReference>
<feature type="compositionally biased region" description="Basic and acidic residues" evidence="8">
    <location>
        <begin position="252"/>
        <end position="269"/>
    </location>
</feature>
<dbReference type="SUPFAM" id="SSF82199">
    <property type="entry name" value="SET domain"/>
    <property type="match status" value="1"/>
</dbReference>
<sequence length="768" mass="83957">MAPIKYNKLGFKVKTVDRKSDPSTSSSRLRMRTTGNESNIGIPSVKEVRLTGMKKEVKSVRAALERGTIRTYGSHGKTVTVLSKGKGKVEVSKKGHTIGQKRILSTSITSKSKSKSGNLRMSAGIARSAISGSKKSSKDSSMKQERTRTTLVVSSVDPNMKSTLRAGSMTKPGPRTMKKKDAQATQAEQNVDSMSGQSVAPTTGPRPPKKDYMTAGFYCQNTTPSSSGTLVSKIVRLHETEQKANRLSTKFKMSEEKKELSQKRNESRATRASTKPTVTPATSTTQIQSTAQMLTAVDRPTFPPLPYDHGYDFFFGQEHEFVLPYNIRVEKENGLLDGKKKPAPFQKIRASVFPERQRISAGHTAVCKCLPETRCGDRCINRIMSYLCGKECPCGDACENKALYKRKGPGYKVVYTGARGFGIVLTEDVKEGDFVIDYRGEVISMDTFMERIQHEYKGQKNFYALEYDQDEVIDAGMRGNDARFINHGCAPNLEVRKYQSLGDGLEEYEVGMWASRDIKKGEELFYDYNFESFGVAAQSDELRTKCCCGAPNCVRFLGRKAGEKSAKEIAAELLARRAEEARTAKGKKRTNGKKAHSSATAKSSSATPSLTSSGSLSADAESSTVIRTPSVDIVTAREIELDGSSKTAKSLAQRQSNSSTCTAKTKRKSDVVTVLTKTSASKKSRQSEPAPLVPKRTTPIPRSHSGYDKAAAKKKKEEAMRVRNGAPKGWAYVIPGQEKQVTLIGSSGGRRPPRDRGSLAGGDGSQLA</sequence>
<reference evidence="12 13" key="1">
    <citation type="journal article" date="2024" name="bioRxiv">
        <title>Comparative genomics of Cryptococcus and Kwoniella reveals pathogenesis evolution and contrasting karyotype dynamics via intercentromeric recombination or chromosome fusion.</title>
        <authorList>
            <person name="Coelho M.A."/>
            <person name="David-Palma M."/>
            <person name="Shea T."/>
            <person name="Bowers K."/>
            <person name="McGinley-Smith S."/>
            <person name="Mohammad A.W."/>
            <person name="Gnirke A."/>
            <person name="Yurkov A.M."/>
            <person name="Nowrousian M."/>
            <person name="Sun S."/>
            <person name="Cuomo C.A."/>
            <person name="Heitman J."/>
        </authorList>
    </citation>
    <scope>NUCLEOTIDE SEQUENCE [LARGE SCALE GENOMIC DNA]</scope>
    <source>
        <strain evidence="12 13">CBS 13917</strain>
    </source>
</reference>
<dbReference type="Gene3D" id="2.170.270.10">
    <property type="entry name" value="SET domain"/>
    <property type="match status" value="1"/>
</dbReference>
<feature type="domain" description="AWS" evidence="11">
    <location>
        <begin position="362"/>
        <end position="407"/>
    </location>
</feature>
<feature type="region of interest" description="Disordered" evidence="8">
    <location>
        <begin position="15"/>
        <end position="40"/>
    </location>
</feature>
<keyword evidence="13" id="KW-1185">Reference proteome</keyword>
<proteinExistence type="predicted"/>
<feature type="region of interest" description="Disordered" evidence="8">
    <location>
        <begin position="106"/>
        <end position="149"/>
    </location>
</feature>
<protein>
    <recommendedName>
        <fullName evidence="14">Histone-lysine N-methyltransferase ASH1L</fullName>
    </recommendedName>
</protein>
<evidence type="ECO:0000259" key="11">
    <source>
        <dbReference type="PROSITE" id="PS51215"/>
    </source>
</evidence>
<dbReference type="InterPro" id="IPR003616">
    <property type="entry name" value="Post-SET_dom"/>
</dbReference>
<gene>
    <name evidence="12" type="ORF">IAR55_005714</name>
</gene>
<feature type="domain" description="SET" evidence="9">
    <location>
        <begin position="409"/>
        <end position="529"/>
    </location>
</feature>
<feature type="compositionally biased region" description="Polar residues" evidence="8">
    <location>
        <begin position="183"/>
        <end position="201"/>
    </location>
</feature>
<dbReference type="PROSITE" id="PS51215">
    <property type="entry name" value="AWS"/>
    <property type="match status" value="1"/>
</dbReference>
<dbReference type="GO" id="GO:0005694">
    <property type="term" value="C:chromosome"/>
    <property type="evidence" value="ECO:0007669"/>
    <property type="project" value="UniProtKB-SubCell"/>
</dbReference>
<feature type="compositionally biased region" description="Low complexity" evidence="8">
    <location>
        <begin position="272"/>
        <end position="286"/>
    </location>
</feature>
<dbReference type="KEGG" id="kne:92182972"/>
<evidence type="ECO:0008006" key="14">
    <source>
        <dbReference type="Google" id="ProtNLM"/>
    </source>
</evidence>
<name>A0AAW0YKQ2_9TREE</name>
<dbReference type="EMBL" id="JBCAWK010000011">
    <property type="protein sequence ID" value="KAK8846627.1"/>
    <property type="molecule type" value="Genomic_DNA"/>
</dbReference>
<comment type="subcellular location">
    <subcellularLocation>
        <location evidence="2">Chromosome</location>
    </subcellularLocation>
    <subcellularLocation>
        <location evidence="1">Nucleus</location>
    </subcellularLocation>
</comment>
<evidence type="ECO:0000256" key="2">
    <source>
        <dbReference type="ARBA" id="ARBA00004286"/>
    </source>
</evidence>
<dbReference type="PROSITE" id="PS50868">
    <property type="entry name" value="POST_SET"/>
    <property type="match status" value="1"/>
</dbReference>
<dbReference type="Pfam" id="PF17907">
    <property type="entry name" value="AWS"/>
    <property type="match status" value="1"/>
</dbReference>
<dbReference type="RefSeq" id="XP_066800577.1">
    <property type="nucleotide sequence ID" value="XM_066948804.1"/>
</dbReference>
<dbReference type="SMART" id="SM00317">
    <property type="entry name" value="SET"/>
    <property type="match status" value="1"/>
</dbReference>
<evidence type="ECO:0000256" key="3">
    <source>
        <dbReference type="ARBA" id="ARBA00022454"/>
    </source>
</evidence>
<evidence type="ECO:0000256" key="8">
    <source>
        <dbReference type="SAM" id="MobiDB-lite"/>
    </source>
</evidence>
<dbReference type="InterPro" id="IPR050777">
    <property type="entry name" value="SET2_Histone-Lys_MeTrsfase"/>
</dbReference>
<dbReference type="GeneID" id="92182972"/>
<dbReference type="PROSITE" id="PS50280">
    <property type="entry name" value="SET"/>
    <property type="match status" value="1"/>
</dbReference>
<feature type="region of interest" description="Disordered" evidence="8">
    <location>
        <begin position="162"/>
        <end position="207"/>
    </location>
</feature>
<keyword evidence="4" id="KW-0489">Methyltransferase</keyword>
<evidence type="ECO:0000256" key="7">
    <source>
        <dbReference type="ARBA" id="ARBA00023242"/>
    </source>
</evidence>
<feature type="domain" description="Post-SET" evidence="10">
    <location>
        <begin position="542"/>
        <end position="558"/>
    </location>
</feature>
<evidence type="ECO:0000256" key="4">
    <source>
        <dbReference type="ARBA" id="ARBA00022603"/>
    </source>
</evidence>
<feature type="region of interest" description="Disordered" evidence="8">
    <location>
        <begin position="743"/>
        <end position="768"/>
    </location>
</feature>
<evidence type="ECO:0000256" key="6">
    <source>
        <dbReference type="ARBA" id="ARBA00022691"/>
    </source>
</evidence>
<dbReference type="Proteomes" id="UP001388673">
    <property type="component" value="Unassembled WGS sequence"/>
</dbReference>
<evidence type="ECO:0000313" key="12">
    <source>
        <dbReference type="EMBL" id="KAK8846627.1"/>
    </source>
</evidence>
<dbReference type="GO" id="GO:0005634">
    <property type="term" value="C:nucleus"/>
    <property type="evidence" value="ECO:0007669"/>
    <property type="project" value="UniProtKB-SubCell"/>
</dbReference>
<feature type="compositionally biased region" description="Basic and acidic residues" evidence="8">
    <location>
        <begin position="136"/>
        <end position="148"/>
    </location>
</feature>
<dbReference type="GO" id="GO:0032259">
    <property type="term" value="P:methylation"/>
    <property type="evidence" value="ECO:0007669"/>
    <property type="project" value="UniProtKB-KW"/>
</dbReference>
<keyword evidence="3" id="KW-0158">Chromosome</keyword>
<feature type="compositionally biased region" description="Polar residues" evidence="8">
    <location>
        <begin position="644"/>
        <end position="663"/>
    </location>
</feature>
<dbReference type="PANTHER" id="PTHR22884">
    <property type="entry name" value="SET DOMAIN PROTEINS"/>
    <property type="match status" value="1"/>
</dbReference>
<feature type="compositionally biased region" description="Low complexity" evidence="8">
    <location>
        <begin position="597"/>
        <end position="623"/>
    </location>
</feature>
<accession>A0AAW0YKQ2</accession>
<dbReference type="GO" id="GO:0042054">
    <property type="term" value="F:histone methyltransferase activity"/>
    <property type="evidence" value="ECO:0007669"/>
    <property type="project" value="InterPro"/>
</dbReference>
<feature type="region of interest" description="Disordered" evidence="8">
    <location>
        <begin position="643"/>
        <end position="719"/>
    </location>
</feature>
<dbReference type="SMART" id="SM00570">
    <property type="entry name" value="AWS"/>
    <property type="match status" value="1"/>
</dbReference>
<organism evidence="12 13">
    <name type="scientific">Kwoniella newhampshirensis</name>
    <dbReference type="NCBI Taxonomy" id="1651941"/>
    <lineage>
        <taxon>Eukaryota</taxon>
        <taxon>Fungi</taxon>
        <taxon>Dikarya</taxon>
        <taxon>Basidiomycota</taxon>
        <taxon>Agaricomycotina</taxon>
        <taxon>Tremellomycetes</taxon>
        <taxon>Tremellales</taxon>
        <taxon>Cryptococcaceae</taxon>
        <taxon>Kwoniella</taxon>
    </lineage>
</organism>
<dbReference type="InterPro" id="IPR001214">
    <property type="entry name" value="SET_dom"/>
</dbReference>
<dbReference type="AlphaFoldDB" id="A0AAW0YKQ2"/>
<evidence type="ECO:0000259" key="9">
    <source>
        <dbReference type="PROSITE" id="PS50280"/>
    </source>
</evidence>
<evidence type="ECO:0000256" key="5">
    <source>
        <dbReference type="ARBA" id="ARBA00022679"/>
    </source>
</evidence>
<feature type="region of interest" description="Disordered" evidence="8">
    <location>
        <begin position="252"/>
        <end position="286"/>
    </location>
</feature>
<evidence type="ECO:0000313" key="13">
    <source>
        <dbReference type="Proteomes" id="UP001388673"/>
    </source>
</evidence>
<evidence type="ECO:0000256" key="1">
    <source>
        <dbReference type="ARBA" id="ARBA00004123"/>
    </source>
</evidence>
<keyword evidence="5" id="KW-0808">Transferase</keyword>
<feature type="compositionally biased region" description="Low complexity" evidence="8">
    <location>
        <begin position="122"/>
        <end position="134"/>
    </location>
</feature>
<evidence type="ECO:0000259" key="10">
    <source>
        <dbReference type="PROSITE" id="PS50868"/>
    </source>
</evidence>
<feature type="compositionally biased region" description="Gly residues" evidence="8">
    <location>
        <begin position="759"/>
        <end position="768"/>
    </location>
</feature>
<dbReference type="Pfam" id="PF00856">
    <property type="entry name" value="SET"/>
    <property type="match status" value="1"/>
</dbReference>
<feature type="region of interest" description="Disordered" evidence="8">
    <location>
        <begin position="580"/>
        <end position="624"/>
    </location>
</feature>
<feature type="compositionally biased region" description="Basic residues" evidence="8">
    <location>
        <begin position="584"/>
        <end position="596"/>
    </location>
</feature>
<comment type="caution">
    <text evidence="12">The sequence shown here is derived from an EMBL/GenBank/DDBJ whole genome shotgun (WGS) entry which is preliminary data.</text>
</comment>